<dbReference type="InterPro" id="IPR019999">
    <property type="entry name" value="Anth_synth_I-like"/>
</dbReference>
<dbReference type="RefSeq" id="WP_010625226.1">
    <property type="nucleotide sequence ID" value="NZ_AZFA01000006.1"/>
</dbReference>
<dbReference type="AlphaFoldDB" id="A0A0R1SF78"/>
<evidence type="ECO:0000313" key="6">
    <source>
        <dbReference type="EMBL" id="KRL67401.1"/>
    </source>
</evidence>
<comment type="catalytic activity">
    <reaction evidence="3">
        <text>chorismate + L-glutamine = anthranilate + pyruvate + L-glutamate + H(+)</text>
        <dbReference type="Rhea" id="RHEA:21732"/>
        <dbReference type="ChEBI" id="CHEBI:15361"/>
        <dbReference type="ChEBI" id="CHEBI:15378"/>
        <dbReference type="ChEBI" id="CHEBI:16567"/>
        <dbReference type="ChEBI" id="CHEBI:29748"/>
        <dbReference type="ChEBI" id="CHEBI:29985"/>
        <dbReference type="ChEBI" id="CHEBI:58359"/>
        <dbReference type="EC" id="4.1.3.27"/>
    </reaction>
</comment>
<dbReference type="Gene3D" id="3.60.120.10">
    <property type="entry name" value="Anthranilate synthase"/>
    <property type="match status" value="1"/>
</dbReference>
<accession>A0A0R1SF78</accession>
<keyword evidence="2" id="KW-0456">Lyase</keyword>
<feature type="domain" description="Anthranilate synthase component I N-terminal" evidence="5">
    <location>
        <begin position="27"/>
        <end position="164"/>
    </location>
</feature>
<dbReference type="Pfam" id="PF04715">
    <property type="entry name" value="Anth_synt_I_N"/>
    <property type="match status" value="1"/>
</dbReference>
<dbReference type="Pfam" id="PF00425">
    <property type="entry name" value="Chorismate_bind"/>
    <property type="match status" value="1"/>
</dbReference>
<reference evidence="6 7" key="1">
    <citation type="journal article" date="2015" name="Genome Announc.">
        <title>Expanding the biotechnology potential of lactobacilli through comparative genomics of 213 strains and associated genera.</title>
        <authorList>
            <person name="Sun Z."/>
            <person name="Harris H.M."/>
            <person name="McCann A."/>
            <person name="Guo C."/>
            <person name="Argimon S."/>
            <person name="Zhang W."/>
            <person name="Yang X."/>
            <person name="Jeffery I.B."/>
            <person name="Cooney J.C."/>
            <person name="Kagawa T.F."/>
            <person name="Liu W."/>
            <person name="Song Y."/>
            <person name="Salvetti E."/>
            <person name="Wrobel A."/>
            <person name="Rasinkangas P."/>
            <person name="Parkhill J."/>
            <person name="Rea M.C."/>
            <person name="O'Sullivan O."/>
            <person name="Ritari J."/>
            <person name="Douillard F.P."/>
            <person name="Paul Ross R."/>
            <person name="Yang R."/>
            <person name="Briner A.E."/>
            <person name="Felis G.E."/>
            <person name="de Vos W.M."/>
            <person name="Barrangou R."/>
            <person name="Klaenhammer T.R."/>
            <person name="Caufield P.W."/>
            <person name="Cui Y."/>
            <person name="Zhang H."/>
            <person name="O'Toole P.W."/>
        </authorList>
    </citation>
    <scope>NUCLEOTIDE SEQUENCE [LARGE SCALE GENOMIC DNA]</scope>
    <source>
        <strain evidence="6 7">DSM 14857</strain>
    </source>
</reference>
<dbReference type="SUPFAM" id="SSF56322">
    <property type="entry name" value="ADC synthase"/>
    <property type="match status" value="1"/>
</dbReference>
<dbReference type="PANTHER" id="PTHR11236">
    <property type="entry name" value="AMINOBENZOATE/ANTHRANILATE SYNTHASE"/>
    <property type="match status" value="1"/>
</dbReference>
<dbReference type="EC" id="4.1.3.27" evidence="1"/>
<dbReference type="Proteomes" id="UP000051647">
    <property type="component" value="Unassembled WGS sequence"/>
</dbReference>
<dbReference type="GO" id="GO:0004049">
    <property type="term" value="F:anthranilate synthase activity"/>
    <property type="evidence" value="ECO:0007669"/>
    <property type="project" value="UniProtKB-EC"/>
</dbReference>
<dbReference type="OrthoDB" id="9803598at2"/>
<gene>
    <name evidence="6" type="ORF">FC27_GL001992</name>
</gene>
<evidence type="ECO:0000256" key="2">
    <source>
        <dbReference type="ARBA" id="ARBA00023239"/>
    </source>
</evidence>
<dbReference type="EMBL" id="AZFA01000006">
    <property type="protein sequence ID" value="KRL67401.1"/>
    <property type="molecule type" value="Genomic_DNA"/>
</dbReference>
<dbReference type="eggNOG" id="COG0147">
    <property type="taxonomic scope" value="Bacteria"/>
</dbReference>
<evidence type="ECO:0000256" key="3">
    <source>
        <dbReference type="ARBA" id="ARBA00047683"/>
    </source>
</evidence>
<organism evidence="6 7">
    <name type="scientific">Companilactobacillus versmoldensis DSM 14857 = KCTC 3814</name>
    <dbReference type="NCBI Taxonomy" id="1423815"/>
    <lineage>
        <taxon>Bacteria</taxon>
        <taxon>Bacillati</taxon>
        <taxon>Bacillota</taxon>
        <taxon>Bacilli</taxon>
        <taxon>Lactobacillales</taxon>
        <taxon>Lactobacillaceae</taxon>
        <taxon>Companilactobacillus</taxon>
    </lineage>
</organism>
<protein>
    <recommendedName>
        <fullName evidence="1">anthranilate synthase</fullName>
        <ecNumber evidence="1">4.1.3.27</ecNumber>
    </recommendedName>
</protein>
<dbReference type="PRINTS" id="PR00095">
    <property type="entry name" value="ANTSNTHASEI"/>
</dbReference>
<proteinExistence type="predicted"/>
<dbReference type="GO" id="GO:0000162">
    <property type="term" value="P:L-tryptophan biosynthetic process"/>
    <property type="evidence" value="ECO:0007669"/>
    <property type="project" value="TreeGrafter"/>
</dbReference>
<keyword evidence="7" id="KW-1185">Reference proteome</keyword>
<dbReference type="InterPro" id="IPR005801">
    <property type="entry name" value="ADC_synthase"/>
</dbReference>
<sequence>MEIEKLQQSSIGYPAVPITLEFKMADFDPVALTNNLKSDIGPCFLFTGHPKPDEDGYSFIGVDPVESLSYRNGQLTIQNVSGIKKIDTNLKNYLEKLLNKFKTPRLPSLPPFLGGLAGYFAYDYARFAETSLSEVADPDELNDADFLLFDKVIAYDHKTQTVTLSKIVPTENFTGDFQATQRELSEFKQLVINNNYQSTLPNFELRSDFKLKFDAQEFAEKVSETKQHIVDGDIFQLILSNPQSAQMSGSLFPLTKTLFHDSPAPYQFYYQHGNFETVGSSPETLIAKHGQKLFTYPLAGTRRRGKTDIEDQRLAYELTHSPKEVAEHNMLIDLGRNDLGKISQFGTVEVTQTRKLRYFSNVMHMGSTVESQVAKNVTPVQIVESLMPAGTLSGAPKIRAMQLISDLEKQKRGIYGGCLGYFDFSGELDFCIGIRLAYRQNNHLVVHSGAGIVADSVAKNEYQEFNNKAKNVIDAIQKLQASEVIK</sequence>
<dbReference type="STRING" id="1423815.FC27_GL001992"/>
<name>A0A0R1SF78_9LACO</name>
<feature type="domain" description="Chorismate-utilising enzyme C-terminal" evidence="4">
    <location>
        <begin position="215"/>
        <end position="468"/>
    </location>
</feature>
<dbReference type="PANTHER" id="PTHR11236:SF49">
    <property type="entry name" value="ANTHRANILATE SYNTHASE COMPONENT 1"/>
    <property type="match status" value="1"/>
</dbReference>
<evidence type="ECO:0000313" key="7">
    <source>
        <dbReference type="Proteomes" id="UP000051647"/>
    </source>
</evidence>
<evidence type="ECO:0000256" key="1">
    <source>
        <dbReference type="ARBA" id="ARBA00012266"/>
    </source>
</evidence>
<comment type="caution">
    <text evidence="6">The sequence shown here is derived from an EMBL/GenBank/DDBJ whole genome shotgun (WGS) entry which is preliminary data.</text>
</comment>
<dbReference type="PATRIC" id="fig|1423815.3.peg.2043"/>
<dbReference type="InterPro" id="IPR006805">
    <property type="entry name" value="Anth_synth_I_N"/>
</dbReference>
<dbReference type="InterPro" id="IPR015890">
    <property type="entry name" value="Chorismate_C"/>
</dbReference>
<evidence type="ECO:0000259" key="4">
    <source>
        <dbReference type="Pfam" id="PF00425"/>
    </source>
</evidence>
<evidence type="ECO:0000259" key="5">
    <source>
        <dbReference type="Pfam" id="PF04715"/>
    </source>
</evidence>